<dbReference type="GO" id="GO:0008233">
    <property type="term" value="F:peptidase activity"/>
    <property type="evidence" value="ECO:0007669"/>
    <property type="project" value="UniProtKB-KW"/>
</dbReference>
<evidence type="ECO:0000259" key="2">
    <source>
        <dbReference type="Pfam" id="PF02517"/>
    </source>
</evidence>
<dbReference type="InterPro" id="IPR003675">
    <property type="entry name" value="Rce1/LyrA-like_dom"/>
</dbReference>
<dbReference type="GO" id="GO:0006508">
    <property type="term" value="P:proteolysis"/>
    <property type="evidence" value="ECO:0007669"/>
    <property type="project" value="UniProtKB-KW"/>
</dbReference>
<evidence type="ECO:0000256" key="1">
    <source>
        <dbReference type="SAM" id="Phobius"/>
    </source>
</evidence>
<keyword evidence="3" id="KW-0378">Hydrolase</keyword>
<comment type="caution">
    <text evidence="3">The sequence shown here is derived from an EMBL/GenBank/DDBJ whole genome shotgun (WGS) entry which is preliminary data.</text>
</comment>
<dbReference type="EC" id="3.4.-.-" evidence="3"/>
<reference evidence="3" key="1">
    <citation type="submission" date="2022-03" db="EMBL/GenBank/DDBJ databases">
        <title>De novo assembled genomes of Belliella spp. (Cyclobacteriaceae) strains.</title>
        <authorList>
            <person name="Szabo A."/>
            <person name="Korponai K."/>
            <person name="Felfoldi T."/>
        </authorList>
    </citation>
    <scope>NUCLEOTIDE SEQUENCE</scope>
    <source>
        <strain evidence="3">DSM 111903</strain>
    </source>
</reference>
<feature type="transmembrane region" description="Helical" evidence="1">
    <location>
        <begin position="134"/>
        <end position="156"/>
    </location>
</feature>
<keyword evidence="1" id="KW-0472">Membrane</keyword>
<organism evidence="3 4">
    <name type="scientific">Belliella alkalica</name>
    <dbReference type="NCBI Taxonomy" id="1730871"/>
    <lineage>
        <taxon>Bacteria</taxon>
        <taxon>Pseudomonadati</taxon>
        <taxon>Bacteroidota</taxon>
        <taxon>Cytophagia</taxon>
        <taxon>Cytophagales</taxon>
        <taxon>Cyclobacteriaceae</taxon>
        <taxon>Belliella</taxon>
    </lineage>
</organism>
<keyword evidence="4" id="KW-1185">Reference proteome</keyword>
<accession>A0ABS9V9L3</accession>
<dbReference type="RefSeq" id="WP_241410671.1">
    <property type="nucleotide sequence ID" value="NZ_JAKZGO010000004.1"/>
</dbReference>
<keyword evidence="3" id="KW-0645">Protease</keyword>
<evidence type="ECO:0000313" key="4">
    <source>
        <dbReference type="Proteomes" id="UP001165430"/>
    </source>
</evidence>
<feature type="transmembrane region" description="Helical" evidence="1">
    <location>
        <begin position="193"/>
        <end position="214"/>
    </location>
</feature>
<keyword evidence="1" id="KW-0812">Transmembrane</keyword>
<keyword evidence="1" id="KW-1133">Transmembrane helix</keyword>
<feature type="domain" description="CAAX prenyl protease 2/Lysostaphin resistance protein A-like" evidence="2">
    <location>
        <begin position="61"/>
        <end position="204"/>
    </location>
</feature>
<dbReference type="EMBL" id="JAKZGO010000004">
    <property type="protein sequence ID" value="MCH7413119.1"/>
    <property type="molecule type" value="Genomic_DNA"/>
</dbReference>
<feature type="transmembrane region" description="Helical" evidence="1">
    <location>
        <begin position="21"/>
        <end position="40"/>
    </location>
</feature>
<sequence>MNIKPYLDFYQKEKKLSKPQIIKFSACALILNFAYQYLLIDPMAIRLGVGGMDTAFSNSDTITIFSALILAPVLEELLVRGYMSGKHIHFWFFFILPIIGALVFMNFWWLMIGIGLVFLIWALSENKKNPDQTYISSGLFYSTYIFTALFFAILHIENIETDSIFQKISFCMISLTPGALLFGWIRYQGGLHYSIILHGLFNLITISLNELLYVS</sequence>
<evidence type="ECO:0000313" key="3">
    <source>
        <dbReference type="EMBL" id="MCH7413119.1"/>
    </source>
</evidence>
<feature type="transmembrane region" description="Helical" evidence="1">
    <location>
        <begin position="91"/>
        <end position="122"/>
    </location>
</feature>
<dbReference type="Pfam" id="PF02517">
    <property type="entry name" value="Rce1-like"/>
    <property type="match status" value="1"/>
</dbReference>
<dbReference type="Proteomes" id="UP001165430">
    <property type="component" value="Unassembled WGS sequence"/>
</dbReference>
<gene>
    <name evidence="3" type="ORF">MM213_06470</name>
</gene>
<proteinExistence type="predicted"/>
<feature type="transmembrane region" description="Helical" evidence="1">
    <location>
        <begin position="168"/>
        <end position="187"/>
    </location>
</feature>
<feature type="transmembrane region" description="Helical" evidence="1">
    <location>
        <begin position="60"/>
        <end position="79"/>
    </location>
</feature>
<name>A0ABS9V9L3_9BACT</name>
<protein>
    <submittedName>
        <fullName evidence="3">CPBP family glutamic-type intramembrane protease</fullName>
        <ecNumber evidence="3">3.4.-.-</ecNumber>
    </submittedName>
</protein>